<evidence type="ECO:0008006" key="13">
    <source>
        <dbReference type="Google" id="ProtNLM"/>
    </source>
</evidence>
<keyword evidence="9" id="KW-0807">Transducer</keyword>
<evidence type="ECO:0000256" key="10">
    <source>
        <dbReference type="SAM" id="Phobius"/>
    </source>
</evidence>
<evidence type="ECO:0000256" key="4">
    <source>
        <dbReference type="ARBA" id="ARBA00022692"/>
    </source>
</evidence>
<reference evidence="11 12" key="1">
    <citation type="journal article" date="2023" name="Insect Mol. Biol.">
        <title>Genome sequencing provides insights into the evolution of gene families encoding plant cell wall-degrading enzymes in longhorned beetles.</title>
        <authorList>
            <person name="Shin N.R."/>
            <person name="Okamura Y."/>
            <person name="Kirsch R."/>
            <person name="Pauchet Y."/>
        </authorList>
    </citation>
    <scope>NUCLEOTIDE SEQUENCE [LARGE SCALE GENOMIC DNA]</scope>
    <source>
        <strain evidence="11">EAD_L_NR</strain>
    </source>
</reference>
<dbReference type="GO" id="GO:0004984">
    <property type="term" value="F:olfactory receptor activity"/>
    <property type="evidence" value="ECO:0007669"/>
    <property type="project" value="InterPro"/>
</dbReference>
<keyword evidence="8" id="KW-0675">Receptor</keyword>
<evidence type="ECO:0000256" key="5">
    <source>
        <dbReference type="ARBA" id="ARBA00022725"/>
    </source>
</evidence>
<comment type="subcellular location">
    <subcellularLocation>
        <location evidence="1">Cell membrane</location>
        <topology evidence="1">Multi-pass membrane protein</topology>
    </subcellularLocation>
</comment>
<keyword evidence="2" id="KW-1003">Cell membrane</keyword>
<evidence type="ECO:0000256" key="1">
    <source>
        <dbReference type="ARBA" id="ARBA00004651"/>
    </source>
</evidence>
<feature type="transmembrane region" description="Helical" evidence="10">
    <location>
        <begin position="54"/>
        <end position="72"/>
    </location>
</feature>
<feature type="transmembrane region" description="Helical" evidence="10">
    <location>
        <begin position="511"/>
        <end position="531"/>
    </location>
</feature>
<keyword evidence="7 10" id="KW-0472">Membrane</keyword>
<dbReference type="PANTHER" id="PTHR21137">
    <property type="entry name" value="ODORANT RECEPTOR"/>
    <property type="match status" value="1"/>
</dbReference>
<protein>
    <recommendedName>
        <fullName evidence="13">Odorant receptor</fullName>
    </recommendedName>
</protein>
<accession>A0AAV8VYC5</accession>
<evidence type="ECO:0000256" key="3">
    <source>
        <dbReference type="ARBA" id="ARBA00022606"/>
    </source>
</evidence>
<proteinExistence type="predicted"/>
<dbReference type="GO" id="GO:0005886">
    <property type="term" value="C:plasma membrane"/>
    <property type="evidence" value="ECO:0007669"/>
    <property type="project" value="UniProtKB-SubCell"/>
</dbReference>
<evidence type="ECO:0000313" key="11">
    <source>
        <dbReference type="EMBL" id="KAJ8918890.1"/>
    </source>
</evidence>
<gene>
    <name evidence="11" type="ORF">NQ315_016792</name>
</gene>
<dbReference type="EMBL" id="JANEYG010000021">
    <property type="protein sequence ID" value="KAJ8918890.1"/>
    <property type="molecule type" value="Genomic_DNA"/>
</dbReference>
<dbReference type="Proteomes" id="UP001159042">
    <property type="component" value="Unassembled WGS sequence"/>
</dbReference>
<comment type="caution">
    <text evidence="11">The sequence shown here is derived from an EMBL/GenBank/DDBJ whole genome shotgun (WGS) entry which is preliminary data.</text>
</comment>
<evidence type="ECO:0000313" key="12">
    <source>
        <dbReference type="Proteomes" id="UP001159042"/>
    </source>
</evidence>
<feature type="transmembrane region" description="Helical" evidence="10">
    <location>
        <begin position="340"/>
        <end position="358"/>
    </location>
</feature>
<feature type="transmembrane region" description="Helical" evidence="10">
    <location>
        <begin position="250"/>
        <end position="271"/>
    </location>
</feature>
<keyword evidence="4 10" id="KW-0812">Transmembrane</keyword>
<dbReference type="Pfam" id="PF02949">
    <property type="entry name" value="7tm_6"/>
    <property type="match status" value="2"/>
</dbReference>
<feature type="transmembrane region" description="Helical" evidence="10">
    <location>
        <begin position="16"/>
        <end position="34"/>
    </location>
</feature>
<feature type="transmembrane region" description="Helical" evidence="10">
    <location>
        <begin position="400"/>
        <end position="420"/>
    </location>
</feature>
<keyword evidence="12" id="KW-1185">Reference proteome</keyword>
<feature type="transmembrane region" description="Helical" evidence="10">
    <location>
        <begin position="475"/>
        <end position="499"/>
    </location>
</feature>
<dbReference type="AlphaFoldDB" id="A0AAV8VYC5"/>
<keyword evidence="6 10" id="KW-1133">Transmembrane helix</keyword>
<evidence type="ECO:0000256" key="6">
    <source>
        <dbReference type="ARBA" id="ARBA00022989"/>
    </source>
</evidence>
<dbReference type="InterPro" id="IPR004117">
    <property type="entry name" value="7tm6_olfct_rcpt"/>
</dbReference>
<evidence type="ECO:0000256" key="8">
    <source>
        <dbReference type="ARBA" id="ARBA00023170"/>
    </source>
</evidence>
<dbReference type="GO" id="GO:0005549">
    <property type="term" value="F:odorant binding"/>
    <property type="evidence" value="ECO:0007669"/>
    <property type="project" value="InterPro"/>
</dbReference>
<dbReference type="PANTHER" id="PTHR21137:SF35">
    <property type="entry name" value="ODORANT RECEPTOR 19A-RELATED"/>
    <property type="match status" value="1"/>
</dbReference>
<dbReference type="GO" id="GO:0007165">
    <property type="term" value="P:signal transduction"/>
    <property type="evidence" value="ECO:0007669"/>
    <property type="project" value="UniProtKB-KW"/>
</dbReference>
<name>A0AAV8VYC5_9CUCU</name>
<keyword evidence="5" id="KW-0552">Olfaction</keyword>
<evidence type="ECO:0000256" key="2">
    <source>
        <dbReference type="ARBA" id="ARBA00022475"/>
    </source>
</evidence>
<feature type="transmembrane region" description="Helical" evidence="10">
    <location>
        <begin position="110"/>
        <end position="129"/>
    </location>
</feature>
<sequence length="610" mass="69430">AFGNYVPEFRSKTGKALFIVYSVIYVGVVYVGMLTSEVVNVLMVLDDLQKVTEASFLTLTHLVQVSKFYYLYKYNKRVRKLVRAINRKEFQPKNQKQYVKLKSYVQTSKAITRYFLWACVVTCTFWSLYPLTVKGELFLPLAGWFPFDTSHSPVFEAVYVYQAVGSLLNGLSNISVDTLMSATLPQHYNYLHRPGNSNVNNLIVIAGAGMMKPPFDVKEMVTLNLRVLNFFGYIAPESGPDAYFVVRSTVFLGLLYLGTLASEIVNMVLVAGDIEKMTEASFLTLTNLVEICKVYAVIKHRRRLNNLLESINREQFQPRSLVQVQTLTDYVYWSKLTSKVFLSACVATCTFWAVYPYVDEGDLRLPLAAWFPFATKASPGFEIAYLYQFIGSTVNGLVNVSLDTFMSGLIMVVCAQLNILNDSLRNLRLYAKDELKGEGMIVGELMTEQLQAKMDEKLVECVVHHRFIIEFANELTFLFTTSILGQFIVSVVIICITLFEITLLPLMSIKFISLILYQFCMLLEIFLLCYYGNEVIRESTELTQFAYCSDWMDCSSGFKRNLIYFMTRSQMALKLYAGGFFTLSLETFMKAKAATAFIGCLFNALCFFRS</sequence>
<keyword evidence="3" id="KW-0716">Sensory transduction</keyword>
<organism evidence="11 12">
    <name type="scientific">Exocentrus adspersus</name>
    <dbReference type="NCBI Taxonomy" id="1586481"/>
    <lineage>
        <taxon>Eukaryota</taxon>
        <taxon>Metazoa</taxon>
        <taxon>Ecdysozoa</taxon>
        <taxon>Arthropoda</taxon>
        <taxon>Hexapoda</taxon>
        <taxon>Insecta</taxon>
        <taxon>Pterygota</taxon>
        <taxon>Neoptera</taxon>
        <taxon>Endopterygota</taxon>
        <taxon>Coleoptera</taxon>
        <taxon>Polyphaga</taxon>
        <taxon>Cucujiformia</taxon>
        <taxon>Chrysomeloidea</taxon>
        <taxon>Cerambycidae</taxon>
        <taxon>Lamiinae</taxon>
        <taxon>Acanthocinini</taxon>
        <taxon>Exocentrus</taxon>
    </lineage>
</organism>
<feature type="non-terminal residue" evidence="11">
    <location>
        <position position="1"/>
    </location>
</feature>
<evidence type="ECO:0000256" key="9">
    <source>
        <dbReference type="ARBA" id="ARBA00023224"/>
    </source>
</evidence>
<evidence type="ECO:0000256" key="7">
    <source>
        <dbReference type="ARBA" id="ARBA00023136"/>
    </source>
</evidence>